<dbReference type="STRING" id="426702.SAMN04488099_104128"/>
<dbReference type="AlphaFoldDB" id="A0A1H7ILN9"/>
<dbReference type="CDD" id="cd00009">
    <property type="entry name" value="AAA"/>
    <property type="match status" value="1"/>
</dbReference>
<dbReference type="PANTHER" id="PTHR30050">
    <property type="entry name" value="CHROMOSOMAL REPLICATION INITIATOR PROTEIN DNAA"/>
    <property type="match status" value="1"/>
</dbReference>
<organism evidence="2 3">
    <name type="scientific">Alkalibacterium pelagium</name>
    <dbReference type="NCBI Taxonomy" id="426702"/>
    <lineage>
        <taxon>Bacteria</taxon>
        <taxon>Bacillati</taxon>
        <taxon>Bacillota</taxon>
        <taxon>Bacilli</taxon>
        <taxon>Lactobacillales</taxon>
        <taxon>Carnobacteriaceae</taxon>
        <taxon>Alkalibacterium</taxon>
    </lineage>
</organism>
<dbReference type="InterPro" id="IPR002611">
    <property type="entry name" value="IstB_ATP-bd"/>
</dbReference>
<evidence type="ECO:0000259" key="1">
    <source>
        <dbReference type="SMART" id="SM00382"/>
    </source>
</evidence>
<protein>
    <submittedName>
        <fullName evidence="2">DNA replication protein DnaC</fullName>
    </submittedName>
</protein>
<feature type="domain" description="AAA+ ATPase" evidence="1">
    <location>
        <begin position="115"/>
        <end position="265"/>
    </location>
</feature>
<reference evidence="3" key="1">
    <citation type="submission" date="2016-10" db="EMBL/GenBank/DDBJ databases">
        <authorList>
            <person name="Varghese N."/>
            <person name="Submissions S."/>
        </authorList>
    </citation>
    <scope>NUCLEOTIDE SEQUENCE [LARGE SCALE GENOMIC DNA]</scope>
    <source>
        <strain evidence="3">DSM 19183</strain>
    </source>
</reference>
<proteinExistence type="predicted"/>
<dbReference type="Pfam" id="PF01695">
    <property type="entry name" value="IstB_IS21"/>
    <property type="match status" value="1"/>
</dbReference>
<dbReference type="GO" id="GO:0016887">
    <property type="term" value="F:ATP hydrolysis activity"/>
    <property type="evidence" value="ECO:0007669"/>
    <property type="project" value="InterPro"/>
</dbReference>
<dbReference type="GO" id="GO:0005524">
    <property type="term" value="F:ATP binding"/>
    <property type="evidence" value="ECO:0007669"/>
    <property type="project" value="InterPro"/>
</dbReference>
<dbReference type="Proteomes" id="UP000199081">
    <property type="component" value="Unassembled WGS sequence"/>
</dbReference>
<dbReference type="OrthoDB" id="2052561at2"/>
<keyword evidence="3" id="KW-1185">Reference proteome</keyword>
<dbReference type="InterPro" id="IPR003593">
    <property type="entry name" value="AAA+_ATPase"/>
</dbReference>
<dbReference type="PANTHER" id="PTHR30050:SF4">
    <property type="entry name" value="ATP-BINDING PROTEIN RV3427C IN INSERTION SEQUENCE-RELATED"/>
    <property type="match status" value="1"/>
</dbReference>
<dbReference type="EMBL" id="FNZU01000004">
    <property type="protein sequence ID" value="SEK61645.1"/>
    <property type="molecule type" value="Genomic_DNA"/>
</dbReference>
<gene>
    <name evidence="2" type="ORF">SAMN04488099_104128</name>
</gene>
<name>A0A1H7ILN9_9LACT</name>
<accession>A0A1H7ILN9</accession>
<sequence>MIETFTQYGKLFYQSDQQCDTCGEYMTGKKVEGMEKLFCSHCISNKKQEEEEEQRKEWTEKAYQLKAVNRMKGSSLVKDKEIFQRNLRDFKVVDKETENGLNIARQAVLAINDGQTAHVILNGVAGAGKTTLAMGMLKEILKLDVNKHCMFLDYQFFLEERRAGFNDSYLDKTVNKIAKDAAKANVLVIDDLGAETSSSEKYKQTASDFTIRELNSILQARENRSTIITTNLDGAKLRQAYGERIISRILAHSKGYTVTFKETVDKRQRPVK</sequence>
<evidence type="ECO:0000313" key="3">
    <source>
        <dbReference type="Proteomes" id="UP000199081"/>
    </source>
</evidence>
<dbReference type="SUPFAM" id="SSF52540">
    <property type="entry name" value="P-loop containing nucleoside triphosphate hydrolases"/>
    <property type="match status" value="1"/>
</dbReference>
<dbReference type="InterPro" id="IPR027417">
    <property type="entry name" value="P-loop_NTPase"/>
</dbReference>
<dbReference type="Gene3D" id="3.40.50.300">
    <property type="entry name" value="P-loop containing nucleotide triphosphate hydrolases"/>
    <property type="match status" value="1"/>
</dbReference>
<evidence type="ECO:0000313" key="2">
    <source>
        <dbReference type="EMBL" id="SEK61645.1"/>
    </source>
</evidence>
<dbReference type="SMART" id="SM00382">
    <property type="entry name" value="AAA"/>
    <property type="match status" value="1"/>
</dbReference>
<dbReference type="RefSeq" id="WP_091479739.1">
    <property type="nucleotide sequence ID" value="NZ_BJYC01000004.1"/>
</dbReference>
<dbReference type="GO" id="GO:0006260">
    <property type="term" value="P:DNA replication"/>
    <property type="evidence" value="ECO:0007669"/>
    <property type="project" value="TreeGrafter"/>
</dbReference>